<evidence type="ECO:0000259" key="1">
    <source>
        <dbReference type="Pfam" id="PF07969"/>
    </source>
</evidence>
<dbReference type="InterPro" id="IPR013108">
    <property type="entry name" value="Amidohydro_3"/>
</dbReference>
<dbReference type="InterPro" id="IPR011059">
    <property type="entry name" value="Metal-dep_hydrolase_composite"/>
</dbReference>
<dbReference type="STRING" id="551995.SAMN05192574_10928"/>
<protein>
    <submittedName>
        <fullName evidence="2">Cytosine/adenosine deaminase</fullName>
    </submittedName>
</protein>
<dbReference type="AlphaFoldDB" id="A0A1H8QJQ9"/>
<name>A0A1H8QJQ9_9SPHI</name>
<dbReference type="Gene3D" id="3.20.20.140">
    <property type="entry name" value="Metal-dependent hydrolases"/>
    <property type="match status" value="1"/>
</dbReference>
<sequence length="448" mass="49003">MQKPEMSRKDFLKKSGLCFAGMALVPGVLNARGAQAQQSESQENKHAGKTYTLKNVRLETGFEYEDNEVVHTKTELFSISISNGKIKSISANTPNDSNAVDANGLLMLPAFKDMHIHLDKTFYGGHWQATKKRTGGVKGMIALEQQILPGMLKTSTEHAEKLIELLQSKGSAFARSHVNIEPTSKLQSLKNLQKALENKKDSFGAELVAFPQHGVFYTDSVPYLREAAQMDIDFIGGVDPYSIDGSIERTIDFTVQLALDNNKGIDIHLHESGDSGLKTVEYLIKKINENPVLKKKTYISHCFVLGKLEAAKQEEIAEQLAAANVGIVSTIPFGGLIMPIPTLHKHNVTVLTGNDSIIDHWNTWGSGSVLQKANLMAQLYGYSTEFLLSRSLKLATAGVLPLDDKGVQQWPKAGDVADLVLVDASCSAEAVSRISPVRSLIQKGNIVY</sequence>
<dbReference type="SUPFAM" id="SSF51338">
    <property type="entry name" value="Composite domain of metallo-dependent hydrolases"/>
    <property type="match status" value="1"/>
</dbReference>
<evidence type="ECO:0000313" key="3">
    <source>
        <dbReference type="Proteomes" id="UP000198942"/>
    </source>
</evidence>
<dbReference type="PANTHER" id="PTHR32027:SF9">
    <property type="entry name" value="BLL3847 PROTEIN"/>
    <property type="match status" value="1"/>
</dbReference>
<dbReference type="Gene3D" id="2.30.40.10">
    <property type="entry name" value="Urease, subunit C, domain 1"/>
    <property type="match status" value="1"/>
</dbReference>
<dbReference type="InterPro" id="IPR006311">
    <property type="entry name" value="TAT_signal"/>
</dbReference>
<dbReference type="PROSITE" id="PS51318">
    <property type="entry name" value="TAT"/>
    <property type="match status" value="1"/>
</dbReference>
<dbReference type="SUPFAM" id="SSF51556">
    <property type="entry name" value="Metallo-dependent hydrolases"/>
    <property type="match status" value="1"/>
</dbReference>
<evidence type="ECO:0000313" key="2">
    <source>
        <dbReference type="EMBL" id="SEO54251.1"/>
    </source>
</evidence>
<dbReference type="CDD" id="cd01293">
    <property type="entry name" value="Bact_CD"/>
    <property type="match status" value="1"/>
</dbReference>
<dbReference type="RefSeq" id="WP_091216268.1">
    <property type="nucleotide sequence ID" value="NZ_FOCL01000009.1"/>
</dbReference>
<accession>A0A1H8QJQ9</accession>
<feature type="domain" description="Amidohydrolase 3" evidence="1">
    <location>
        <begin position="257"/>
        <end position="448"/>
    </location>
</feature>
<dbReference type="PANTHER" id="PTHR32027">
    <property type="entry name" value="CYTOSINE DEAMINASE"/>
    <property type="match status" value="1"/>
</dbReference>
<dbReference type="GO" id="GO:0016814">
    <property type="term" value="F:hydrolase activity, acting on carbon-nitrogen (but not peptide) bonds, in cyclic amidines"/>
    <property type="evidence" value="ECO:0007669"/>
    <property type="project" value="TreeGrafter"/>
</dbReference>
<organism evidence="2 3">
    <name type="scientific">Mucilaginibacter gossypiicola</name>
    <dbReference type="NCBI Taxonomy" id="551995"/>
    <lineage>
        <taxon>Bacteria</taxon>
        <taxon>Pseudomonadati</taxon>
        <taxon>Bacteroidota</taxon>
        <taxon>Sphingobacteriia</taxon>
        <taxon>Sphingobacteriales</taxon>
        <taxon>Sphingobacteriaceae</taxon>
        <taxon>Mucilaginibacter</taxon>
    </lineage>
</organism>
<gene>
    <name evidence="2" type="ORF">SAMN05192574_10928</name>
</gene>
<dbReference type="InterPro" id="IPR052349">
    <property type="entry name" value="Metallo-hydrolase_Enzymes"/>
</dbReference>
<dbReference type="InterPro" id="IPR032466">
    <property type="entry name" value="Metal_Hydrolase"/>
</dbReference>
<dbReference type="Pfam" id="PF07969">
    <property type="entry name" value="Amidohydro_3"/>
    <property type="match status" value="1"/>
</dbReference>
<reference evidence="3" key="1">
    <citation type="submission" date="2016-10" db="EMBL/GenBank/DDBJ databases">
        <authorList>
            <person name="Varghese N."/>
            <person name="Submissions S."/>
        </authorList>
    </citation>
    <scope>NUCLEOTIDE SEQUENCE [LARGE SCALE GENOMIC DNA]</scope>
    <source>
        <strain evidence="3">Gh-48</strain>
    </source>
</reference>
<dbReference type="Proteomes" id="UP000198942">
    <property type="component" value="Unassembled WGS sequence"/>
</dbReference>
<dbReference type="NCBIfam" id="NF005312">
    <property type="entry name" value="PRK06846.1"/>
    <property type="match status" value="1"/>
</dbReference>
<proteinExistence type="predicted"/>
<dbReference type="EMBL" id="FOCL01000009">
    <property type="protein sequence ID" value="SEO54251.1"/>
    <property type="molecule type" value="Genomic_DNA"/>
</dbReference>
<keyword evidence="3" id="KW-1185">Reference proteome</keyword>
<dbReference type="OrthoDB" id="9815027at2"/>